<evidence type="ECO:0000313" key="9">
    <source>
        <dbReference type="EMBL" id="TMJ05334.1"/>
    </source>
</evidence>
<name>A0A537LBE7_9BACT</name>
<dbReference type="Proteomes" id="UP000319353">
    <property type="component" value="Unassembled WGS sequence"/>
</dbReference>
<feature type="transmembrane region" description="Helical" evidence="8">
    <location>
        <begin position="52"/>
        <end position="68"/>
    </location>
</feature>
<feature type="transmembrane region" description="Helical" evidence="8">
    <location>
        <begin position="20"/>
        <end position="40"/>
    </location>
</feature>
<dbReference type="InterPro" id="IPR025720">
    <property type="entry name" value="RibU"/>
</dbReference>
<dbReference type="Gene3D" id="1.10.1760.20">
    <property type="match status" value="1"/>
</dbReference>
<accession>A0A537LBE7</accession>
<comment type="similarity">
    <text evidence="2">Belongs to the prokaryotic riboflavin transporter (P-RFT) (TC 2.A.87) family.</text>
</comment>
<dbReference type="PANTHER" id="PTHR38438">
    <property type="entry name" value="RIBOFLAVIN TRANSPORTER RIBU"/>
    <property type="match status" value="1"/>
</dbReference>
<gene>
    <name evidence="9" type="ORF">E6H01_03195</name>
</gene>
<proteinExistence type="inferred from homology"/>
<organism evidence="9 10">
    <name type="scientific">Candidatus Segetimicrobium genomatis</name>
    <dbReference type="NCBI Taxonomy" id="2569760"/>
    <lineage>
        <taxon>Bacteria</taxon>
        <taxon>Bacillati</taxon>
        <taxon>Candidatus Sysuimicrobiota</taxon>
        <taxon>Candidatus Sysuimicrobiia</taxon>
        <taxon>Candidatus Sysuimicrobiales</taxon>
        <taxon>Candidatus Segetimicrobiaceae</taxon>
        <taxon>Candidatus Segetimicrobium</taxon>
    </lineage>
</organism>
<protein>
    <submittedName>
        <fullName evidence="9">ECF transporter S component</fullName>
    </submittedName>
</protein>
<evidence type="ECO:0000256" key="1">
    <source>
        <dbReference type="ARBA" id="ARBA00004651"/>
    </source>
</evidence>
<dbReference type="InterPro" id="IPR024529">
    <property type="entry name" value="ECF_trnsprt_substrate-spec"/>
</dbReference>
<comment type="subcellular location">
    <subcellularLocation>
        <location evidence="1">Cell membrane</location>
        <topology evidence="1">Multi-pass membrane protein</topology>
    </subcellularLocation>
</comment>
<dbReference type="PANTHER" id="PTHR38438:SF1">
    <property type="entry name" value="RIBOFLAVIN TRANSPORTER RIBU"/>
    <property type="match status" value="1"/>
</dbReference>
<evidence type="ECO:0000313" key="10">
    <source>
        <dbReference type="Proteomes" id="UP000319353"/>
    </source>
</evidence>
<keyword evidence="6 8" id="KW-1133">Transmembrane helix</keyword>
<keyword evidence="4" id="KW-1003">Cell membrane</keyword>
<evidence type="ECO:0000256" key="3">
    <source>
        <dbReference type="ARBA" id="ARBA00022448"/>
    </source>
</evidence>
<keyword evidence="3" id="KW-0813">Transport</keyword>
<feature type="transmembrane region" description="Helical" evidence="8">
    <location>
        <begin position="123"/>
        <end position="145"/>
    </location>
</feature>
<keyword evidence="5 8" id="KW-0812">Transmembrane</keyword>
<evidence type="ECO:0000256" key="8">
    <source>
        <dbReference type="SAM" id="Phobius"/>
    </source>
</evidence>
<evidence type="ECO:0000256" key="5">
    <source>
        <dbReference type="ARBA" id="ARBA00022692"/>
    </source>
</evidence>
<feature type="transmembrane region" description="Helical" evidence="8">
    <location>
        <begin position="186"/>
        <end position="213"/>
    </location>
</feature>
<evidence type="ECO:0000256" key="6">
    <source>
        <dbReference type="ARBA" id="ARBA00022989"/>
    </source>
</evidence>
<dbReference type="AlphaFoldDB" id="A0A537LBE7"/>
<dbReference type="EMBL" id="VBAL01000028">
    <property type="protein sequence ID" value="TMJ05334.1"/>
    <property type="molecule type" value="Genomic_DNA"/>
</dbReference>
<keyword evidence="7 8" id="KW-0472">Membrane</keyword>
<comment type="caution">
    <text evidence="9">The sequence shown here is derived from an EMBL/GenBank/DDBJ whole genome shotgun (WGS) entry which is preliminary data.</text>
</comment>
<evidence type="ECO:0000256" key="4">
    <source>
        <dbReference type="ARBA" id="ARBA00022475"/>
    </source>
</evidence>
<reference evidence="9 10" key="1">
    <citation type="journal article" date="2019" name="Nat. Microbiol.">
        <title>Mediterranean grassland soil C-N compound turnover is dependent on rainfall and depth, and is mediated by genomically divergent microorganisms.</title>
        <authorList>
            <person name="Diamond S."/>
            <person name="Andeer P.F."/>
            <person name="Li Z."/>
            <person name="Crits-Christoph A."/>
            <person name="Burstein D."/>
            <person name="Anantharaman K."/>
            <person name="Lane K.R."/>
            <person name="Thomas B.C."/>
            <person name="Pan C."/>
            <person name="Northen T.R."/>
            <person name="Banfield J.F."/>
        </authorList>
    </citation>
    <scope>NUCLEOTIDE SEQUENCE [LARGE SCALE GENOMIC DNA]</scope>
    <source>
        <strain evidence="9">NP_4</strain>
    </source>
</reference>
<sequence>MGEGHTRDHGTTRPWDQAGWIMPGTLAAWFLGPVVCVLPPGRLDRRGSVRRFVQVAVLGAVAFAFMYVDFPIPPFPPFLKYDPSDVPALIATFALGPSAGISVEVIKALLIQLLRSGTVGGPFGVFMNLLAGVTLTGAAGVYYLIDHTRPGAIKALVLGVLAMTGVMILANLALTPTFFGIPRPQVVALVLPALLPFNIVKGTVTSLLTYVVYKRVRVYLYEWIGDRTAW</sequence>
<dbReference type="GO" id="GO:0032217">
    <property type="term" value="F:riboflavin transmembrane transporter activity"/>
    <property type="evidence" value="ECO:0007669"/>
    <property type="project" value="InterPro"/>
</dbReference>
<dbReference type="Pfam" id="PF12822">
    <property type="entry name" value="ECF_trnsprt"/>
    <property type="match status" value="1"/>
</dbReference>
<evidence type="ECO:0000256" key="2">
    <source>
        <dbReference type="ARBA" id="ARBA00005540"/>
    </source>
</evidence>
<feature type="transmembrane region" description="Helical" evidence="8">
    <location>
        <begin position="151"/>
        <end position="174"/>
    </location>
</feature>
<evidence type="ECO:0000256" key="7">
    <source>
        <dbReference type="ARBA" id="ARBA00023136"/>
    </source>
</evidence>
<dbReference type="GO" id="GO:0005886">
    <property type="term" value="C:plasma membrane"/>
    <property type="evidence" value="ECO:0007669"/>
    <property type="project" value="UniProtKB-SubCell"/>
</dbReference>